<organism evidence="2 3">
    <name type="scientific">Gaopeijia maritima</name>
    <dbReference type="NCBI Taxonomy" id="3119007"/>
    <lineage>
        <taxon>Bacteria</taxon>
        <taxon>Pseudomonadati</taxon>
        <taxon>Gemmatimonadota</taxon>
        <taxon>Longimicrobiia</taxon>
        <taxon>Gaopeijiales</taxon>
        <taxon>Gaopeijiaceae</taxon>
        <taxon>Gaopeijia</taxon>
    </lineage>
</organism>
<evidence type="ECO:0000256" key="1">
    <source>
        <dbReference type="SAM" id="MobiDB-lite"/>
    </source>
</evidence>
<dbReference type="Proteomes" id="UP001484239">
    <property type="component" value="Unassembled WGS sequence"/>
</dbReference>
<keyword evidence="3" id="KW-1185">Reference proteome</keyword>
<dbReference type="InterPro" id="IPR029058">
    <property type="entry name" value="AB_hydrolase_fold"/>
</dbReference>
<proteinExistence type="predicted"/>
<dbReference type="RefSeq" id="WP_405286636.1">
    <property type="nucleotide sequence ID" value="NZ_JBBHLI010000003.1"/>
</dbReference>
<evidence type="ECO:0000313" key="3">
    <source>
        <dbReference type="Proteomes" id="UP001484239"/>
    </source>
</evidence>
<comment type="caution">
    <text evidence="2">The sequence shown here is derived from an EMBL/GenBank/DDBJ whole genome shotgun (WGS) entry which is preliminary data.</text>
</comment>
<gene>
    <name evidence="2" type="ORF">WI372_07355</name>
</gene>
<accession>A0ABU9E7S1</accession>
<evidence type="ECO:0000313" key="2">
    <source>
        <dbReference type="EMBL" id="MEK9500788.1"/>
    </source>
</evidence>
<dbReference type="SUPFAM" id="SSF53474">
    <property type="entry name" value="alpha/beta-Hydrolases"/>
    <property type="match status" value="1"/>
</dbReference>
<sequence length="394" mass="42677">MPAPTPLRLQRTWRYLTAWRAGGPPVAERELDVDRGDRSVPATLFLPRRDPEPSVRWVVLHGITRPGRHHPSLLRFARSLAATGAAVLVPEVPEWIGLDLAPGRTAPTVRAALRALDEHTAPSDDTAPLERTAPPALDDTPGGAHTRTGLMGFSFGAPQALITAGRPDLAHRFHSVAGFGGYFDLERTFRYLLSGHHEWAGRTEARRPDPYGRWIVAANFLTGVAGYENAGSVAKALRALAWEAGDRQLPSIDPAFDPVKTRLEAGLEAGDRALFRRFAPPAADDPVFDDTEAREWAARLAAAGRAAEPLADPGAHLGAPTAEVHLLHGRGDDLIPYTETLRLGEALRERGQPPDQLAITRLFAHSAADHRRHPLRAVGEAARFAGALSRVLAL</sequence>
<dbReference type="Gene3D" id="3.40.50.1820">
    <property type="entry name" value="alpha/beta hydrolase"/>
    <property type="match status" value="1"/>
</dbReference>
<protein>
    <submittedName>
        <fullName evidence="2">Uncharacterized protein</fullName>
    </submittedName>
</protein>
<name>A0ABU9E7S1_9BACT</name>
<reference evidence="2 3" key="1">
    <citation type="submission" date="2024-02" db="EMBL/GenBank/DDBJ databases">
        <title>A novel Gemmatimonadota bacterium.</title>
        <authorList>
            <person name="Du Z.-J."/>
            <person name="Ye Y.-Q."/>
        </authorList>
    </citation>
    <scope>NUCLEOTIDE SEQUENCE [LARGE SCALE GENOMIC DNA]</scope>
    <source>
        <strain evidence="2 3">DH-20</strain>
    </source>
</reference>
<feature type="region of interest" description="Disordered" evidence="1">
    <location>
        <begin position="119"/>
        <end position="144"/>
    </location>
</feature>
<dbReference type="EMBL" id="JBBHLI010000003">
    <property type="protein sequence ID" value="MEK9500788.1"/>
    <property type="molecule type" value="Genomic_DNA"/>
</dbReference>